<name>A0A538SD42_UNCEI</name>
<sequence>MDAVEWRRSTGADAVFNAGQFLPDWTYMGVLVCDGEVVSRRVHPTFKAALVAGSLDGGSEARVLDLERESINPDKPRWREMAQSFMLFDRSGRIRVRNSDRIANRTAVGEDKNGRLVVLVTEGAYTLDGLARLIQRSPLEIALAISMDGGSESQLCVVAGGFRYTCMGGLTGGASRETAADRVPLPAVISVSAR</sequence>
<feature type="domain" description="Phosphodiester glycosidase" evidence="1">
    <location>
        <begin position="11"/>
        <end position="159"/>
    </location>
</feature>
<gene>
    <name evidence="2" type="ORF">E6K72_12420</name>
</gene>
<keyword evidence="2" id="KW-0326">Glycosidase</keyword>
<evidence type="ECO:0000259" key="1">
    <source>
        <dbReference type="Pfam" id="PF09992"/>
    </source>
</evidence>
<dbReference type="GO" id="GO:0016798">
    <property type="term" value="F:hydrolase activity, acting on glycosyl bonds"/>
    <property type="evidence" value="ECO:0007669"/>
    <property type="project" value="UniProtKB-KW"/>
</dbReference>
<dbReference type="Proteomes" id="UP000317716">
    <property type="component" value="Unassembled WGS sequence"/>
</dbReference>
<dbReference type="Pfam" id="PF09992">
    <property type="entry name" value="NAGPA"/>
    <property type="match status" value="1"/>
</dbReference>
<dbReference type="EMBL" id="VBOS01000452">
    <property type="protein sequence ID" value="TMQ49298.1"/>
    <property type="molecule type" value="Genomic_DNA"/>
</dbReference>
<comment type="caution">
    <text evidence="2">The sequence shown here is derived from an EMBL/GenBank/DDBJ whole genome shotgun (WGS) entry which is preliminary data.</text>
</comment>
<evidence type="ECO:0000313" key="3">
    <source>
        <dbReference type="Proteomes" id="UP000317716"/>
    </source>
</evidence>
<evidence type="ECO:0000313" key="2">
    <source>
        <dbReference type="EMBL" id="TMQ49298.1"/>
    </source>
</evidence>
<dbReference type="InterPro" id="IPR018711">
    <property type="entry name" value="NAGPA"/>
</dbReference>
<reference evidence="2 3" key="1">
    <citation type="journal article" date="2019" name="Nat. Microbiol.">
        <title>Mediterranean grassland soil C-N compound turnover is dependent on rainfall and depth, and is mediated by genomically divergent microorganisms.</title>
        <authorList>
            <person name="Diamond S."/>
            <person name="Andeer P.F."/>
            <person name="Li Z."/>
            <person name="Crits-Christoph A."/>
            <person name="Burstein D."/>
            <person name="Anantharaman K."/>
            <person name="Lane K.R."/>
            <person name="Thomas B.C."/>
            <person name="Pan C."/>
            <person name="Northen T.R."/>
            <person name="Banfield J.F."/>
        </authorList>
    </citation>
    <scope>NUCLEOTIDE SEQUENCE [LARGE SCALE GENOMIC DNA]</scope>
    <source>
        <strain evidence="2">WS_2</strain>
    </source>
</reference>
<accession>A0A538SD42</accession>
<organism evidence="2 3">
    <name type="scientific">Eiseniibacteriota bacterium</name>
    <dbReference type="NCBI Taxonomy" id="2212470"/>
    <lineage>
        <taxon>Bacteria</taxon>
        <taxon>Candidatus Eiseniibacteriota</taxon>
    </lineage>
</organism>
<keyword evidence="2" id="KW-0378">Hydrolase</keyword>
<dbReference type="AlphaFoldDB" id="A0A538SD42"/>
<proteinExistence type="predicted"/>
<protein>
    <submittedName>
        <fullName evidence="2">Phosphodiester glycosidase family protein</fullName>
    </submittedName>
</protein>